<dbReference type="RefSeq" id="WP_156518595.1">
    <property type="nucleotide sequence ID" value="NZ_JBHSFZ010000031.1"/>
</dbReference>
<accession>A0ABV9F350</accession>
<name>A0ABV9F350_9SPHN</name>
<keyword evidence="3" id="KW-1185">Reference proteome</keyword>
<dbReference type="Proteomes" id="UP001595957">
    <property type="component" value="Unassembled WGS sequence"/>
</dbReference>
<dbReference type="Pfam" id="PF01047">
    <property type="entry name" value="MarR"/>
    <property type="match status" value="1"/>
</dbReference>
<feature type="domain" description="HTH marR-type" evidence="1">
    <location>
        <begin position="56"/>
        <end position="97"/>
    </location>
</feature>
<sequence length="125" mass="14135">MERSDDSRRHERRVETCLNLIANRHLVGRHIGFDLCADPAWDMLLDLYISECRGRNIAISSLASAANVPPTTARSAIRILRKRGWVSREADTLDGRRIYIRLTEMARSALVEIFDAVADRADTGL</sequence>
<proteinExistence type="predicted"/>
<dbReference type="SUPFAM" id="SSF46785">
    <property type="entry name" value="Winged helix' DNA-binding domain"/>
    <property type="match status" value="1"/>
</dbReference>
<comment type="caution">
    <text evidence="2">The sequence shown here is derived from an EMBL/GenBank/DDBJ whole genome shotgun (WGS) entry which is preliminary data.</text>
</comment>
<organism evidence="2 3">
    <name type="scientific">Sphingobium tyrosinilyticum</name>
    <dbReference type="NCBI Taxonomy" id="2715436"/>
    <lineage>
        <taxon>Bacteria</taxon>
        <taxon>Pseudomonadati</taxon>
        <taxon>Pseudomonadota</taxon>
        <taxon>Alphaproteobacteria</taxon>
        <taxon>Sphingomonadales</taxon>
        <taxon>Sphingomonadaceae</taxon>
        <taxon>Sphingobium</taxon>
    </lineage>
</organism>
<gene>
    <name evidence="2" type="ORF">ACFO3E_14555</name>
</gene>
<dbReference type="InterPro" id="IPR000835">
    <property type="entry name" value="HTH_MarR-typ"/>
</dbReference>
<evidence type="ECO:0000313" key="2">
    <source>
        <dbReference type="EMBL" id="MFC4595405.1"/>
    </source>
</evidence>
<protein>
    <submittedName>
        <fullName evidence="2">MarR family transcriptional regulator</fullName>
    </submittedName>
</protein>
<evidence type="ECO:0000313" key="3">
    <source>
        <dbReference type="Proteomes" id="UP001595957"/>
    </source>
</evidence>
<reference evidence="3" key="1">
    <citation type="journal article" date="2019" name="Int. J. Syst. Evol. Microbiol.">
        <title>The Global Catalogue of Microorganisms (GCM) 10K type strain sequencing project: providing services to taxonomists for standard genome sequencing and annotation.</title>
        <authorList>
            <consortium name="The Broad Institute Genomics Platform"/>
            <consortium name="The Broad Institute Genome Sequencing Center for Infectious Disease"/>
            <person name="Wu L."/>
            <person name="Ma J."/>
        </authorList>
    </citation>
    <scope>NUCLEOTIDE SEQUENCE [LARGE SCALE GENOMIC DNA]</scope>
    <source>
        <strain evidence="3">NBRC 103632</strain>
    </source>
</reference>
<dbReference type="InterPro" id="IPR036388">
    <property type="entry name" value="WH-like_DNA-bd_sf"/>
</dbReference>
<dbReference type="EMBL" id="JBHSFZ010000031">
    <property type="protein sequence ID" value="MFC4595405.1"/>
    <property type="molecule type" value="Genomic_DNA"/>
</dbReference>
<dbReference type="Gene3D" id="1.10.10.10">
    <property type="entry name" value="Winged helix-like DNA-binding domain superfamily/Winged helix DNA-binding domain"/>
    <property type="match status" value="1"/>
</dbReference>
<dbReference type="InterPro" id="IPR036390">
    <property type="entry name" value="WH_DNA-bd_sf"/>
</dbReference>
<evidence type="ECO:0000259" key="1">
    <source>
        <dbReference type="Pfam" id="PF01047"/>
    </source>
</evidence>